<feature type="signal peptide" evidence="1">
    <location>
        <begin position="1"/>
        <end position="18"/>
    </location>
</feature>
<keyword evidence="3" id="KW-1185">Reference proteome</keyword>
<dbReference type="RefSeq" id="WP_377983843.1">
    <property type="nucleotide sequence ID" value="NZ_JBBKXZ010000003.1"/>
</dbReference>
<sequence>MKNLLLMTCLLVSQGLWAKNTNDSLLLKIDKRDQKIIGAKADSKKTLREELEGVFEKKGLVLTDSLWQQIRTVIKTDSDGDSSISVRIGNSSVKIGILKSGVNYKSEIRTKAKPGGVTIESTGKDEVRVGWNGIHVKDGKEEVHVDWNGVHVKEPNGEETKVIWGRDSTKTQSKDKKSNLYERKGFNVYIGLNGLTGKMPENVIAIYPSPYLNSDPELKPLGSRFVSLDFTHAATIARGKKSAFKLGYGFSFDWYNFMFDHNRVVTKATSATNFQPILDTRGDEVALKKNKLTVSYITLPIVPHVVFNKQSAIKMIGLGGYVSYRLDSWTKTIEEKSDDLARIGSNFNLNQVRYGVKAEVALRHVGELFFNYDLAPLFQKGMGPELTAFSFGFKL</sequence>
<dbReference type="Proteomes" id="UP001598138">
    <property type="component" value="Unassembled WGS sequence"/>
</dbReference>
<evidence type="ECO:0000313" key="2">
    <source>
        <dbReference type="EMBL" id="MFD3394972.1"/>
    </source>
</evidence>
<evidence type="ECO:0008006" key="4">
    <source>
        <dbReference type="Google" id="ProtNLM"/>
    </source>
</evidence>
<evidence type="ECO:0000256" key="1">
    <source>
        <dbReference type="SAM" id="SignalP"/>
    </source>
</evidence>
<dbReference type="EMBL" id="JBBKXZ010000003">
    <property type="protein sequence ID" value="MFD3394972.1"/>
    <property type="molecule type" value="Genomic_DNA"/>
</dbReference>
<evidence type="ECO:0000313" key="3">
    <source>
        <dbReference type="Proteomes" id="UP001598138"/>
    </source>
</evidence>
<accession>A0ABW6DDJ9</accession>
<comment type="caution">
    <text evidence="2">The sequence shown here is derived from an EMBL/GenBank/DDBJ whole genome shotgun (WGS) entry which is preliminary data.</text>
</comment>
<organism evidence="2 3">
    <name type="scientific">Aquirufa avitistagni</name>
    <dbReference type="NCBI Taxonomy" id="3104728"/>
    <lineage>
        <taxon>Bacteria</taxon>
        <taxon>Pseudomonadati</taxon>
        <taxon>Bacteroidota</taxon>
        <taxon>Cytophagia</taxon>
        <taxon>Cytophagales</taxon>
        <taxon>Flectobacillaceae</taxon>
        <taxon>Aquirufa</taxon>
    </lineage>
</organism>
<gene>
    <name evidence="2" type="ORF">U0R10_10075</name>
</gene>
<reference evidence="2 3" key="1">
    <citation type="submission" date="2024-03" db="EMBL/GenBank/DDBJ databases">
        <title>Aquirufa genome sequencing.</title>
        <authorList>
            <person name="Pitt A."/>
            <person name="Hahn M.W."/>
        </authorList>
    </citation>
    <scope>NUCLEOTIDE SEQUENCE [LARGE SCALE GENOMIC DNA]</scope>
    <source>
        <strain evidence="2 3">OSTEICH-129V</strain>
    </source>
</reference>
<proteinExistence type="predicted"/>
<feature type="chain" id="PRO_5045144319" description="PorT family protein" evidence="1">
    <location>
        <begin position="19"/>
        <end position="395"/>
    </location>
</feature>
<name>A0ABW6DDJ9_9BACT</name>
<keyword evidence="1" id="KW-0732">Signal</keyword>
<protein>
    <recommendedName>
        <fullName evidence="4">PorT family protein</fullName>
    </recommendedName>
</protein>